<evidence type="ECO:0000313" key="2">
    <source>
        <dbReference type="Proteomes" id="UP001066276"/>
    </source>
</evidence>
<gene>
    <name evidence="1" type="ORF">NDU88_004934</name>
</gene>
<evidence type="ECO:0000313" key="1">
    <source>
        <dbReference type="EMBL" id="KAJ1173093.1"/>
    </source>
</evidence>
<feature type="non-terminal residue" evidence="1">
    <location>
        <position position="105"/>
    </location>
</feature>
<keyword evidence="2" id="KW-1185">Reference proteome</keyword>
<proteinExistence type="predicted"/>
<reference evidence="1" key="1">
    <citation type="journal article" date="2022" name="bioRxiv">
        <title>Sequencing and chromosome-scale assembly of the giantPleurodeles waltlgenome.</title>
        <authorList>
            <person name="Brown T."/>
            <person name="Elewa A."/>
            <person name="Iarovenko S."/>
            <person name="Subramanian E."/>
            <person name="Araus A.J."/>
            <person name="Petzold A."/>
            <person name="Susuki M."/>
            <person name="Suzuki K.-i.T."/>
            <person name="Hayashi T."/>
            <person name="Toyoda A."/>
            <person name="Oliveira C."/>
            <person name="Osipova E."/>
            <person name="Leigh N.D."/>
            <person name="Simon A."/>
            <person name="Yun M.H."/>
        </authorList>
    </citation>
    <scope>NUCLEOTIDE SEQUENCE</scope>
    <source>
        <strain evidence="1">20211129_DDA</strain>
        <tissue evidence="1">Liver</tissue>
    </source>
</reference>
<organism evidence="1 2">
    <name type="scientific">Pleurodeles waltl</name>
    <name type="common">Iberian ribbed newt</name>
    <dbReference type="NCBI Taxonomy" id="8319"/>
    <lineage>
        <taxon>Eukaryota</taxon>
        <taxon>Metazoa</taxon>
        <taxon>Chordata</taxon>
        <taxon>Craniata</taxon>
        <taxon>Vertebrata</taxon>
        <taxon>Euteleostomi</taxon>
        <taxon>Amphibia</taxon>
        <taxon>Batrachia</taxon>
        <taxon>Caudata</taxon>
        <taxon>Salamandroidea</taxon>
        <taxon>Salamandridae</taxon>
        <taxon>Pleurodelinae</taxon>
        <taxon>Pleurodeles</taxon>
    </lineage>
</organism>
<comment type="caution">
    <text evidence="1">The sequence shown here is derived from an EMBL/GenBank/DDBJ whole genome shotgun (WGS) entry which is preliminary data.</text>
</comment>
<dbReference type="EMBL" id="JANPWB010000007">
    <property type="protein sequence ID" value="KAJ1173093.1"/>
    <property type="molecule type" value="Genomic_DNA"/>
</dbReference>
<name>A0AAV7TB23_PLEWA</name>
<protein>
    <submittedName>
        <fullName evidence="1">Uncharacterized protein</fullName>
    </submittedName>
</protein>
<dbReference type="AlphaFoldDB" id="A0AAV7TB23"/>
<dbReference type="Proteomes" id="UP001066276">
    <property type="component" value="Chromosome 4_1"/>
</dbReference>
<accession>A0AAV7TB23</accession>
<sequence length="105" mass="11448">MPLHGVGVVLFTDVEQWSLHVRSAGPVSSVRGRFEALAAFPCLFKVRKMATAKRVLGSRHKPGRVGLRRCLLLQLPPDPVSPGALMQSLDWAPAHRSLSILVTSL</sequence>